<dbReference type="InterPro" id="IPR036928">
    <property type="entry name" value="AS_sf"/>
</dbReference>
<name>Q021B9_SOLUE</name>
<sequence length="451" mass="47693">MNELLRLSATQQARLIREREISSVELVDAHLRWIGVVNPRINAAIDVLADSALAAARRADESEARGPLHGVPFSIKDSLELAGSVCTAGTVGRRCAAPATEDAVLISRLRAAGAIPIARTNLPDLLFAFESDNLLYGATRNPYDGSRTSGGSSGGEAALIASCGSPLGLGSDAAGSVRLPAAFCGIAGIKPTSGRLDRTGHFPPAGGWIEALWQIGPMARYVEDLQTVMPLLIGEPVRSSPDLGTLRAAFYSGPADAEVEAVVRGAAQSLAGAVARIDEDRPPCLDQAFDLEMKLLGPDGGDGLRQYLCDLGSREVHPLLTAWLDKLERYRTDLAGFAGYWAEWDAYRAAMSAFLRRYDVILCPVYPHAALRHGSSVEDENFRGFAHTMAYNVAGLPAAVVRCGQSADGLPIAVQIVAGPGREDVALGVAAFLEGEFGGWKAPEFAQVFAG</sequence>
<dbReference type="OrthoDB" id="9811471at2"/>
<dbReference type="InterPro" id="IPR052739">
    <property type="entry name" value="FAAH2"/>
</dbReference>
<dbReference type="PROSITE" id="PS00571">
    <property type="entry name" value="AMIDASES"/>
    <property type="match status" value="1"/>
</dbReference>
<feature type="domain" description="Amidase" evidence="1">
    <location>
        <begin position="25"/>
        <end position="424"/>
    </location>
</feature>
<dbReference type="Gene3D" id="3.90.1300.10">
    <property type="entry name" value="Amidase signature (AS) domain"/>
    <property type="match status" value="1"/>
</dbReference>
<dbReference type="InterPro" id="IPR023631">
    <property type="entry name" value="Amidase_dom"/>
</dbReference>
<protein>
    <submittedName>
        <fullName evidence="2">Amidase</fullName>
    </submittedName>
</protein>
<dbReference type="Pfam" id="PF01425">
    <property type="entry name" value="Amidase"/>
    <property type="match status" value="1"/>
</dbReference>
<reference evidence="2" key="1">
    <citation type="submission" date="2006-10" db="EMBL/GenBank/DDBJ databases">
        <title>Complete sequence of Solibacter usitatus Ellin6076.</title>
        <authorList>
            <consortium name="US DOE Joint Genome Institute"/>
            <person name="Copeland A."/>
            <person name="Lucas S."/>
            <person name="Lapidus A."/>
            <person name="Barry K."/>
            <person name="Detter J.C."/>
            <person name="Glavina del Rio T."/>
            <person name="Hammon N."/>
            <person name="Israni S."/>
            <person name="Dalin E."/>
            <person name="Tice H."/>
            <person name="Pitluck S."/>
            <person name="Thompson L.S."/>
            <person name="Brettin T."/>
            <person name="Bruce D."/>
            <person name="Han C."/>
            <person name="Tapia R."/>
            <person name="Gilna P."/>
            <person name="Schmutz J."/>
            <person name="Larimer F."/>
            <person name="Land M."/>
            <person name="Hauser L."/>
            <person name="Kyrpides N."/>
            <person name="Mikhailova N."/>
            <person name="Janssen P.H."/>
            <person name="Kuske C.R."/>
            <person name="Richardson P."/>
        </authorList>
    </citation>
    <scope>NUCLEOTIDE SEQUENCE</scope>
    <source>
        <strain evidence="2">Ellin6076</strain>
    </source>
</reference>
<organism evidence="2">
    <name type="scientific">Solibacter usitatus (strain Ellin6076)</name>
    <dbReference type="NCBI Taxonomy" id="234267"/>
    <lineage>
        <taxon>Bacteria</taxon>
        <taxon>Pseudomonadati</taxon>
        <taxon>Acidobacteriota</taxon>
        <taxon>Terriglobia</taxon>
        <taxon>Bryobacterales</taxon>
        <taxon>Solibacteraceae</taxon>
        <taxon>Candidatus Solibacter</taxon>
    </lineage>
</organism>
<dbReference type="HOGENOM" id="CLU_009600_0_4_0"/>
<accession>Q021B9</accession>
<dbReference type="InParanoid" id="Q021B9"/>
<dbReference type="InterPro" id="IPR020556">
    <property type="entry name" value="Amidase_CS"/>
</dbReference>
<dbReference type="PANTHER" id="PTHR43372:SF4">
    <property type="entry name" value="FATTY-ACID AMIDE HYDROLASE 2"/>
    <property type="match status" value="1"/>
</dbReference>
<evidence type="ECO:0000313" key="2">
    <source>
        <dbReference type="EMBL" id="ABJ84470.1"/>
    </source>
</evidence>
<dbReference type="KEGG" id="sus:Acid_3497"/>
<proteinExistence type="predicted"/>
<dbReference type="STRING" id="234267.Acid_3497"/>
<dbReference type="AlphaFoldDB" id="Q021B9"/>
<dbReference type="GO" id="GO:0012505">
    <property type="term" value="C:endomembrane system"/>
    <property type="evidence" value="ECO:0007669"/>
    <property type="project" value="TreeGrafter"/>
</dbReference>
<evidence type="ECO:0000259" key="1">
    <source>
        <dbReference type="Pfam" id="PF01425"/>
    </source>
</evidence>
<dbReference type="EMBL" id="CP000473">
    <property type="protein sequence ID" value="ABJ84470.1"/>
    <property type="molecule type" value="Genomic_DNA"/>
</dbReference>
<dbReference type="PANTHER" id="PTHR43372">
    <property type="entry name" value="FATTY-ACID AMIDE HYDROLASE"/>
    <property type="match status" value="1"/>
</dbReference>
<dbReference type="SUPFAM" id="SSF75304">
    <property type="entry name" value="Amidase signature (AS) enzymes"/>
    <property type="match status" value="1"/>
</dbReference>
<dbReference type="eggNOG" id="COG0154">
    <property type="taxonomic scope" value="Bacteria"/>
</dbReference>
<gene>
    <name evidence="2" type="ordered locus">Acid_3497</name>
</gene>